<evidence type="ECO:0000313" key="2">
    <source>
        <dbReference type="Proteomes" id="UP000622604"/>
    </source>
</evidence>
<gene>
    <name evidence="1" type="primary">neuA</name>
    <name evidence="1" type="ORF">GCM10011274_14660</name>
</gene>
<sequence>MLAIIPARGGSKGLPRKNIRPLLGKPLIAHTIEQALKSPNISKVVVSTDDINIYKTGLAFGAEDTFLRPSELATDNAHAIDNYLYTLDRLEREFNYDVRSFIVLQPTSPLRDSNDIDAAIELFYRKKADSVISYTEEQHPISWHKYINEDGSFENLFSTNLENRQRNQSTYYPNGAIFVFKRELIEKRDYYSSNSFAYIMDRKKSVDIDSIDDFEYAEYLMGKRSE</sequence>
<dbReference type="SUPFAM" id="SSF53448">
    <property type="entry name" value="Nucleotide-diphospho-sugar transferases"/>
    <property type="match status" value="1"/>
</dbReference>
<dbReference type="RefSeq" id="WP_013753143.1">
    <property type="nucleotide sequence ID" value="NZ_BMZC01000003.1"/>
</dbReference>
<dbReference type="InterPro" id="IPR050793">
    <property type="entry name" value="CMP-NeuNAc_synthase"/>
</dbReference>
<dbReference type="PANTHER" id="PTHR21485">
    <property type="entry name" value="HAD SUPERFAMILY MEMBERS CMAS AND KDSC"/>
    <property type="match status" value="1"/>
</dbReference>
<reference evidence="1" key="2">
    <citation type="submission" date="2020-09" db="EMBL/GenBank/DDBJ databases">
        <authorList>
            <person name="Sun Q."/>
            <person name="Kim S."/>
        </authorList>
    </citation>
    <scope>NUCLEOTIDE SEQUENCE</scope>
    <source>
        <strain evidence="1">KCTC 32337</strain>
    </source>
</reference>
<dbReference type="CDD" id="cd02513">
    <property type="entry name" value="CMP-NeuAc_Synthase"/>
    <property type="match status" value="1"/>
</dbReference>
<organism evidence="1 2">
    <name type="scientific">Paraglaciecola chathamensis</name>
    <dbReference type="NCBI Taxonomy" id="368405"/>
    <lineage>
        <taxon>Bacteria</taxon>
        <taxon>Pseudomonadati</taxon>
        <taxon>Pseudomonadota</taxon>
        <taxon>Gammaproteobacteria</taxon>
        <taxon>Alteromonadales</taxon>
        <taxon>Alteromonadaceae</taxon>
        <taxon>Paraglaciecola</taxon>
    </lineage>
</organism>
<dbReference type="InterPro" id="IPR003329">
    <property type="entry name" value="Cytidylyl_trans"/>
</dbReference>
<dbReference type="Proteomes" id="UP000622604">
    <property type="component" value="Unassembled WGS sequence"/>
</dbReference>
<protein>
    <recommendedName>
        <fullName evidence="3">N-acylneuraminate cytidylyltransferase</fullName>
    </recommendedName>
</protein>
<dbReference type="Pfam" id="PF02348">
    <property type="entry name" value="CTP_transf_3"/>
    <property type="match status" value="1"/>
</dbReference>
<dbReference type="Gene3D" id="3.90.550.10">
    <property type="entry name" value="Spore Coat Polysaccharide Biosynthesis Protein SpsA, Chain A"/>
    <property type="match status" value="1"/>
</dbReference>
<dbReference type="PANTHER" id="PTHR21485:SF6">
    <property type="entry name" value="N-ACYLNEURAMINATE CYTIDYLYLTRANSFERASE-RELATED"/>
    <property type="match status" value="1"/>
</dbReference>
<dbReference type="EMBL" id="BMZC01000003">
    <property type="protein sequence ID" value="GGZ57491.1"/>
    <property type="molecule type" value="Genomic_DNA"/>
</dbReference>
<name>A0A8H9IDP9_9ALTE</name>
<dbReference type="InterPro" id="IPR029044">
    <property type="entry name" value="Nucleotide-diphossugar_trans"/>
</dbReference>
<proteinExistence type="predicted"/>
<evidence type="ECO:0000313" key="1">
    <source>
        <dbReference type="EMBL" id="GGZ57491.1"/>
    </source>
</evidence>
<dbReference type="AlphaFoldDB" id="A0A8H9IDP9"/>
<evidence type="ECO:0008006" key="3">
    <source>
        <dbReference type="Google" id="ProtNLM"/>
    </source>
</evidence>
<accession>A0A8H9IDP9</accession>
<dbReference type="GO" id="GO:0008781">
    <property type="term" value="F:N-acylneuraminate cytidylyltransferase activity"/>
    <property type="evidence" value="ECO:0007669"/>
    <property type="project" value="TreeGrafter"/>
</dbReference>
<reference evidence="1" key="1">
    <citation type="journal article" date="2014" name="Int. J. Syst. Evol. Microbiol.">
        <title>Complete genome sequence of Corynebacterium casei LMG S-19264T (=DSM 44701T), isolated from a smear-ripened cheese.</title>
        <authorList>
            <consortium name="US DOE Joint Genome Institute (JGI-PGF)"/>
            <person name="Walter F."/>
            <person name="Albersmeier A."/>
            <person name="Kalinowski J."/>
            <person name="Ruckert C."/>
        </authorList>
    </citation>
    <scope>NUCLEOTIDE SEQUENCE</scope>
    <source>
        <strain evidence="1">KCTC 32337</strain>
    </source>
</reference>
<comment type="caution">
    <text evidence="1">The sequence shown here is derived from an EMBL/GenBank/DDBJ whole genome shotgun (WGS) entry which is preliminary data.</text>
</comment>